<reference evidence="2 3" key="1">
    <citation type="submission" date="2020-02" db="EMBL/GenBank/DDBJ databases">
        <authorList>
            <person name="Kim H.M."/>
            <person name="Jeon C.O."/>
        </authorList>
    </citation>
    <scope>NUCLEOTIDE SEQUENCE [LARGE SCALE GENOMIC DNA]</scope>
    <source>
        <strain evidence="2 3">PeD5</strain>
    </source>
</reference>
<feature type="transmembrane region" description="Helical" evidence="1">
    <location>
        <begin position="47"/>
        <end position="62"/>
    </location>
</feature>
<dbReference type="AlphaFoldDB" id="A0A6M1LUJ2"/>
<protein>
    <submittedName>
        <fullName evidence="2">Uncharacterized protein</fullName>
    </submittedName>
</protein>
<proteinExistence type="predicted"/>
<name>A0A6M1LUJ2_9PROT</name>
<keyword evidence="1" id="KW-0812">Transmembrane</keyword>
<comment type="caution">
    <text evidence="2">The sequence shown here is derived from an EMBL/GenBank/DDBJ whole genome shotgun (WGS) entry which is preliminary data.</text>
</comment>
<organism evidence="2 3">
    <name type="scientific">Falsiroseomonas algicola</name>
    <dbReference type="NCBI Taxonomy" id="2716930"/>
    <lineage>
        <taxon>Bacteria</taxon>
        <taxon>Pseudomonadati</taxon>
        <taxon>Pseudomonadota</taxon>
        <taxon>Alphaproteobacteria</taxon>
        <taxon>Acetobacterales</taxon>
        <taxon>Roseomonadaceae</taxon>
        <taxon>Falsiroseomonas</taxon>
    </lineage>
</organism>
<keyword evidence="3" id="KW-1185">Reference proteome</keyword>
<gene>
    <name evidence="2" type="ORF">G3576_29460</name>
</gene>
<evidence type="ECO:0000256" key="1">
    <source>
        <dbReference type="SAM" id="Phobius"/>
    </source>
</evidence>
<accession>A0A6M1LUJ2</accession>
<reference evidence="2 3" key="2">
    <citation type="submission" date="2020-03" db="EMBL/GenBank/DDBJ databases">
        <title>Roseomonas stagni sp. nov., isolated from pond water in Japan.</title>
        <authorList>
            <person name="Furuhata K."/>
            <person name="Miyamoto H."/>
            <person name="Goto K."/>
        </authorList>
    </citation>
    <scope>NUCLEOTIDE SEQUENCE [LARGE SCALE GENOMIC DNA]</scope>
    <source>
        <strain evidence="2 3">PeD5</strain>
    </source>
</reference>
<keyword evidence="1" id="KW-0472">Membrane</keyword>
<dbReference type="EMBL" id="JAAIKB010000026">
    <property type="protein sequence ID" value="NGM24155.1"/>
    <property type="molecule type" value="Genomic_DNA"/>
</dbReference>
<dbReference type="RefSeq" id="WP_164698070.1">
    <property type="nucleotide sequence ID" value="NZ_JAAIKB010000026.1"/>
</dbReference>
<sequence length="65" mass="6906">MARLLWSAGSLLITLGIAALVFGWDALLWLPTAAMEMAVEQPETYGLIAGGIVLMVLARVLGRHG</sequence>
<dbReference type="Proteomes" id="UP000475385">
    <property type="component" value="Unassembled WGS sequence"/>
</dbReference>
<evidence type="ECO:0000313" key="3">
    <source>
        <dbReference type="Proteomes" id="UP000475385"/>
    </source>
</evidence>
<keyword evidence="1" id="KW-1133">Transmembrane helix</keyword>
<evidence type="ECO:0000313" key="2">
    <source>
        <dbReference type="EMBL" id="NGM24155.1"/>
    </source>
</evidence>